<sequence>LIFLFTAKAYKVSLKFLDKYNIGTRASGSLKQHSNSLSNIQNKNLWNDIKDAFSGVYGDNFKRALIENCDSNGVKIDCSILLMLGTAEYSDRLQSNQTCLSSDNNTEYCLIPPKLVVEKKSLEHGILLLNCTSII</sequence>
<proteinExistence type="predicted"/>
<evidence type="ECO:0000313" key="1">
    <source>
        <dbReference type="Proteomes" id="UP000694941"/>
    </source>
</evidence>
<protein>
    <submittedName>
        <fullName evidence="2">Uncharacterized protein LOC111083999</fullName>
    </submittedName>
</protein>
<dbReference type="GeneID" id="111083999"/>
<accession>A0ABM1RYL8</accession>
<organism evidence="1 2">
    <name type="scientific">Limulus polyphemus</name>
    <name type="common">Atlantic horseshoe crab</name>
    <dbReference type="NCBI Taxonomy" id="6850"/>
    <lineage>
        <taxon>Eukaryota</taxon>
        <taxon>Metazoa</taxon>
        <taxon>Ecdysozoa</taxon>
        <taxon>Arthropoda</taxon>
        <taxon>Chelicerata</taxon>
        <taxon>Merostomata</taxon>
        <taxon>Xiphosura</taxon>
        <taxon>Limulidae</taxon>
        <taxon>Limulus</taxon>
    </lineage>
</organism>
<keyword evidence="1" id="KW-1185">Reference proteome</keyword>
<evidence type="ECO:0000313" key="2">
    <source>
        <dbReference type="RefSeq" id="XP_022236473.1"/>
    </source>
</evidence>
<gene>
    <name evidence="2" type="primary">LOC111083999</name>
</gene>
<name>A0ABM1RYL8_LIMPO</name>
<reference evidence="2" key="1">
    <citation type="submission" date="2025-08" db="UniProtKB">
        <authorList>
            <consortium name="RefSeq"/>
        </authorList>
    </citation>
    <scope>IDENTIFICATION</scope>
    <source>
        <tissue evidence="2">Muscle</tissue>
    </source>
</reference>
<dbReference type="Proteomes" id="UP000694941">
    <property type="component" value="Unplaced"/>
</dbReference>
<feature type="non-terminal residue" evidence="2">
    <location>
        <position position="1"/>
    </location>
</feature>
<dbReference type="RefSeq" id="XP_022236473.1">
    <property type="nucleotide sequence ID" value="XM_022380765.1"/>
</dbReference>